<dbReference type="AlphaFoldDB" id="A0A1L9RD93"/>
<dbReference type="Proteomes" id="UP000184383">
    <property type="component" value="Unassembled WGS sequence"/>
</dbReference>
<keyword evidence="3" id="KW-1185">Reference proteome</keyword>
<dbReference type="EMBL" id="KV878214">
    <property type="protein sequence ID" value="OJJ32882.1"/>
    <property type="molecule type" value="Genomic_DNA"/>
</dbReference>
<dbReference type="GeneID" id="63754310"/>
<reference evidence="3" key="1">
    <citation type="journal article" date="2017" name="Genome Biol.">
        <title>Comparative genomics reveals high biological diversity and specific adaptations in the industrially and medically important fungal genus Aspergillus.</title>
        <authorList>
            <person name="de Vries R.P."/>
            <person name="Riley R."/>
            <person name="Wiebenga A."/>
            <person name="Aguilar-Osorio G."/>
            <person name="Amillis S."/>
            <person name="Uchima C.A."/>
            <person name="Anderluh G."/>
            <person name="Asadollahi M."/>
            <person name="Askin M."/>
            <person name="Barry K."/>
            <person name="Battaglia E."/>
            <person name="Bayram O."/>
            <person name="Benocci T."/>
            <person name="Braus-Stromeyer S.A."/>
            <person name="Caldana C."/>
            <person name="Canovas D."/>
            <person name="Cerqueira G.C."/>
            <person name="Chen F."/>
            <person name="Chen W."/>
            <person name="Choi C."/>
            <person name="Clum A."/>
            <person name="Dos Santos R.A."/>
            <person name="Damasio A.R."/>
            <person name="Diallinas G."/>
            <person name="Emri T."/>
            <person name="Fekete E."/>
            <person name="Flipphi M."/>
            <person name="Freyberg S."/>
            <person name="Gallo A."/>
            <person name="Gournas C."/>
            <person name="Habgood R."/>
            <person name="Hainaut M."/>
            <person name="Harispe M.L."/>
            <person name="Henrissat B."/>
            <person name="Hilden K.S."/>
            <person name="Hope R."/>
            <person name="Hossain A."/>
            <person name="Karabika E."/>
            <person name="Karaffa L."/>
            <person name="Karanyi Z."/>
            <person name="Krasevec N."/>
            <person name="Kuo A."/>
            <person name="Kusch H."/>
            <person name="LaButti K."/>
            <person name="Lagendijk E.L."/>
            <person name="Lapidus A."/>
            <person name="Levasseur A."/>
            <person name="Lindquist E."/>
            <person name="Lipzen A."/>
            <person name="Logrieco A.F."/>
            <person name="MacCabe A."/>
            <person name="Maekelae M.R."/>
            <person name="Malavazi I."/>
            <person name="Melin P."/>
            <person name="Meyer V."/>
            <person name="Mielnichuk N."/>
            <person name="Miskei M."/>
            <person name="Molnar A.P."/>
            <person name="Mule G."/>
            <person name="Ngan C.Y."/>
            <person name="Orejas M."/>
            <person name="Orosz E."/>
            <person name="Ouedraogo J.P."/>
            <person name="Overkamp K.M."/>
            <person name="Park H.-S."/>
            <person name="Perrone G."/>
            <person name="Piumi F."/>
            <person name="Punt P.J."/>
            <person name="Ram A.F."/>
            <person name="Ramon A."/>
            <person name="Rauscher S."/>
            <person name="Record E."/>
            <person name="Riano-Pachon D.M."/>
            <person name="Robert V."/>
            <person name="Roehrig J."/>
            <person name="Ruller R."/>
            <person name="Salamov A."/>
            <person name="Salih N.S."/>
            <person name="Samson R.A."/>
            <person name="Sandor E."/>
            <person name="Sanguinetti M."/>
            <person name="Schuetze T."/>
            <person name="Sepcic K."/>
            <person name="Shelest E."/>
            <person name="Sherlock G."/>
            <person name="Sophianopoulou V."/>
            <person name="Squina F.M."/>
            <person name="Sun H."/>
            <person name="Susca A."/>
            <person name="Todd R.B."/>
            <person name="Tsang A."/>
            <person name="Unkles S.E."/>
            <person name="van de Wiele N."/>
            <person name="van Rossen-Uffink D."/>
            <person name="Oliveira J.V."/>
            <person name="Vesth T.C."/>
            <person name="Visser J."/>
            <person name="Yu J.-H."/>
            <person name="Zhou M."/>
            <person name="Andersen M.R."/>
            <person name="Archer D.B."/>
            <person name="Baker S.E."/>
            <person name="Benoit I."/>
            <person name="Brakhage A.A."/>
            <person name="Braus G.H."/>
            <person name="Fischer R."/>
            <person name="Frisvad J.C."/>
            <person name="Goldman G.H."/>
            <person name="Houbraken J."/>
            <person name="Oakley B."/>
            <person name="Pocsi I."/>
            <person name="Scazzocchio C."/>
            <person name="Seiboth B."/>
            <person name="vanKuyk P.A."/>
            <person name="Wortman J."/>
            <person name="Dyer P.S."/>
            <person name="Grigoriev I.V."/>
        </authorList>
    </citation>
    <scope>NUCLEOTIDE SEQUENCE [LARGE SCALE GENOMIC DNA]</scope>
    <source>
        <strain evidence="3">DTO 134E9</strain>
    </source>
</reference>
<dbReference type="VEuPathDB" id="FungiDB:ASPWEDRAFT_596791"/>
<keyword evidence="1" id="KW-1133">Transmembrane helix</keyword>
<organism evidence="2 3">
    <name type="scientific">Aspergillus wentii DTO 134E9</name>
    <dbReference type="NCBI Taxonomy" id="1073089"/>
    <lineage>
        <taxon>Eukaryota</taxon>
        <taxon>Fungi</taxon>
        <taxon>Dikarya</taxon>
        <taxon>Ascomycota</taxon>
        <taxon>Pezizomycotina</taxon>
        <taxon>Eurotiomycetes</taxon>
        <taxon>Eurotiomycetidae</taxon>
        <taxon>Eurotiales</taxon>
        <taxon>Aspergillaceae</taxon>
        <taxon>Aspergillus</taxon>
        <taxon>Aspergillus subgen. Cremei</taxon>
    </lineage>
</organism>
<dbReference type="RefSeq" id="XP_040686559.1">
    <property type="nucleotide sequence ID" value="XM_040838462.1"/>
</dbReference>
<gene>
    <name evidence="2" type="ORF">ASPWEDRAFT_596791</name>
</gene>
<evidence type="ECO:0000256" key="1">
    <source>
        <dbReference type="SAM" id="Phobius"/>
    </source>
</evidence>
<keyword evidence="1" id="KW-0812">Transmembrane</keyword>
<feature type="transmembrane region" description="Helical" evidence="1">
    <location>
        <begin position="48"/>
        <end position="66"/>
    </location>
</feature>
<evidence type="ECO:0000313" key="3">
    <source>
        <dbReference type="Proteomes" id="UP000184383"/>
    </source>
</evidence>
<name>A0A1L9RD93_ASPWE</name>
<accession>A0A1L9RD93</accession>
<evidence type="ECO:0000313" key="2">
    <source>
        <dbReference type="EMBL" id="OJJ32882.1"/>
    </source>
</evidence>
<sequence>MFLSNQTLAVLLTSIHSSISSTHSFSCFTCFGFRLTIFPPRFFVPINISFSILLFAIANSLFYLFCPHHATQRALIRLVREGTRPRKPLDDSCRL</sequence>
<proteinExistence type="predicted"/>
<keyword evidence="1" id="KW-0472">Membrane</keyword>
<protein>
    <submittedName>
        <fullName evidence="2">Uncharacterized protein</fullName>
    </submittedName>
</protein>